<reference evidence="2" key="1">
    <citation type="submission" date="2013-10" db="EMBL/GenBank/DDBJ databases">
        <title>Genomic analysis of the causative agents of coccidiosis in chickens.</title>
        <authorList>
            <person name="Reid A.J."/>
            <person name="Blake D."/>
            <person name="Billington K."/>
            <person name="Browne H."/>
            <person name="Dunn M."/>
            <person name="Hung S."/>
            <person name="Kawahara F."/>
            <person name="Miranda-Saavedra D."/>
            <person name="Mourier T."/>
            <person name="Nagra H."/>
            <person name="Otto T.D."/>
            <person name="Rawlings N."/>
            <person name="Sanchez A."/>
            <person name="Sanders M."/>
            <person name="Subramaniam C."/>
            <person name="Tay Y."/>
            <person name="Dear P."/>
            <person name="Doerig C."/>
            <person name="Gruber A."/>
            <person name="Parkinson J."/>
            <person name="Shirley M."/>
            <person name="Wan K.L."/>
            <person name="Berriman M."/>
            <person name="Tomley F."/>
            <person name="Pain A."/>
        </authorList>
    </citation>
    <scope>NUCLEOTIDE SEQUENCE [LARGE SCALE GENOMIC DNA]</scope>
    <source>
        <strain evidence="2">Houghton</strain>
    </source>
</reference>
<organism evidence="2 3">
    <name type="scientific">Eimeria acervulina</name>
    <name type="common">Coccidian parasite</name>
    <dbReference type="NCBI Taxonomy" id="5801"/>
    <lineage>
        <taxon>Eukaryota</taxon>
        <taxon>Sar</taxon>
        <taxon>Alveolata</taxon>
        <taxon>Apicomplexa</taxon>
        <taxon>Conoidasida</taxon>
        <taxon>Coccidia</taxon>
        <taxon>Eucoccidiorida</taxon>
        <taxon>Eimeriorina</taxon>
        <taxon>Eimeriidae</taxon>
        <taxon>Eimeria</taxon>
    </lineage>
</organism>
<dbReference type="AlphaFoldDB" id="U6GJW3"/>
<dbReference type="Proteomes" id="UP000018050">
    <property type="component" value="Unassembled WGS sequence"/>
</dbReference>
<accession>U6GJW3</accession>
<dbReference type="RefSeq" id="XP_013250376.1">
    <property type="nucleotide sequence ID" value="XM_013394922.1"/>
</dbReference>
<reference evidence="2" key="2">
    <citation type="submission" date="2013-10" db="EMBL/GenBank/DDBJ databases">
        <authorList>
            <person name="Aslett M."/>
        </authorList>
    </citation>
    <scope>NUCLEOTIDE SEQUENCE [LARGE SCALE GENOMIC DNA]</scope>
    <source>
        <strain evidence="2">Houghton</strain>
    </source>
</reference>
<evidence type="ECO:0000256" key="1">
    <source>
        <dbReference type="SAM" id="MobiDB-lite"/>
    </source>
</evidence>
<name>U6GJW3_EIMAC</name>
<dbReference type="OrthoDB" id="347151at2759"/>
<dbReference type="VEuPathDB" id="ToxoDB:EAH_00001940"/>
<dbReference type="EMBL" id="HG671043">
    <property type="protein sequence ID" value="CDI79553.1"/>
    <property type="molecule type" value="Genomic_DNA"/>
</dbReference>
<gene>
    <name evidence="2" type="ORF">EAH_00001940</name>
</gene>
<protein>
    <submittedName>
        <fullName evidence="2">Uncharacterized protein</fullName>
    </submittedName>
</protein>
<evidence type="ECO:0000313" key="3">
    <source>
        <dbReference type="Proteomes" id="UP000018050"/>
    </source>
</evidence>
<dbReference type="GeneID" id="25268264"/>
<keyword evidence="3" id="KW-1185">Reference proteome</keyword>
<feature type="region of interest" description="Disordered" evidence="1">
    <location>
        <begin position="155"/>
        <end position="178"/>
    </location>
</feature>
<sequence length="178" mass="20029">MQDAERELKMRAEISRLHELCSKQKSELIVLKGTDGRRVQLELLLKQWSAHWSIQRHITNTLTIFAKIKAIPVARIHADSHANCMLTITNDVDETHNGSSFTGEGGLSMAGRDEVLRRFIKMEQVIKLLHQIVSATGTANGFDFSWLNEAKDEIEATRRASPSTDPKTNPHPCSKCPK</sequence>
<evidence type="ECO:0000313" key="2">
    <source>
        <dbReference type="EMBL" id="CDI79553.1"/>
    </source>
</evidence>
<proteinExistence type="predicted"/>